<proteinExistence type="predicted"/>
<keyword evidence="1" id="KW-0732">Signal</keyword>
<name>A0AA39WFY1_9PEZI</name>
<feature type="signal peptide" evidence="1">
    <location>
        <begin position="1"/>
        <end position="18"/>
    </location>
</feature>
<gene>
    <name evidence="2" type="ORF">B0T14DRAFT_528888</name>
</gene>
<protein>
    <submittedName>
        <fullName evidence="2">Uncharacterized protein</fullName>
    </submittedName>
</protein>
<organism evidence="2 3">
    <name type="scientific">Immersiella caudata</name>
    <dbReference type="NCBI Taxonomy" id="314043"/>
    <lineage>
        <taxon>Eukaryota</taxon>
        <taxon>Fungi</taxon>
        <taxon>Dikarya</taxon>
        <taxon>Ascomycota</taxon>
        <taxon>Pezizomycotina</taxon>
        <taxon>Sordariomycetes</taxon>
        <taxon>Sordariomycetidae</taxon>
        <taxon>Sordariales</taxon>
        <taxon>Lasiosphaeriaceae</taxon>
        <taxon>Immersiella</taxon>
    </lineage>
</organism>
<evidence type="ECO:0000256" key="1">
    <source>
        <dbReference type="SAM" id="SignalP"/>
    </source>
</evidence>
<feature type="chain" id="PRO_5041453115" evidence="1">
    <location>
        <begin position="19"/>
        <end position="69"/>
    </location>
</feature>
<keyword evidence="3" id="KW-1185">Reference proteome</keyword>
<dbReference type="AlphaFoldDB" id="A0AA39WFY1"/>
<reference evidence="2" key="1">
    <citation type="submission" date="2023-06" db="EMBL/GenBank/DDBJ databases">
        <title>Genome-scale phylogeny and comparative genomics of the fungal order Sordariales.</title>
        <authorList>
            <consortium name="Lawrence Berkeley National Laboratory"/>
            <person name="Hensen N."/>
            <person name="Bonometti L."/>
            <person name="Westerberg I."/>
            <person name="Brannstrom I.O."/>
            <person name="Guillou S."/>
            <person name="Cros-Aarteil S."/>
            <person name="Calhoun S."/>
            <person name="Haridas S."/>
            <person name="Kuo A."/>
            <person name="Mondo S."/>
            <person name="Pangilinan J."/>
            <person name="Riley R."/>
            <person name="Labutti K."/>
            <person name="Andreopoulos B."/>
            <person name="Lipzen A."/>
            <person name="Chen C."/>
            <person name="Yanf M."/>
            <person name="Daum C."/>
            <person name="Ng V."/>
            <person name="Clum A."/>
            <person name="Steindorff A."/>
            <person name="Ohm R."/>
            <person name="Martin F."/>
            <person name="Silar P."/>
            <person name="Natvig D."/>
            <person name="Lalanne C."/>
            <person name="Gautier V."/>
            <person name="Ament-Velasquez S.L."/>
            <person name="Kruys A."/>
            <person name="Hutchinson M.I."/>
            <person name="Powell A.J."/>
            <person name="Barry K."/>
            <person name="Miller A.N."/>
            <person name="Grigoriev I.V."/>
            <person name="Debuchy R."/>
            <person name="Gladieux P."/>
            <person name="Thoren M.H."/>
            <person name="Johannesson H."/>
        </authorList>
    </citation>
    <scope>NUCLEOTIDE SEQUENCE</scope>
    <source>
        <strain evidence="2">CBS 606.72</strain>
    </source>
</reference>
<dbReference type="EMBL" id="JAULSU010000006">
    <property type="protein sequence ID" value="KAK0614680.1"/>
    <property type="molecule type" value="Genomic_DNA"/>
</dbReference>
<dbReference type="Proteomes" id="UP001175000">
    <property type="component" value="Unassembled WGS sequence"/>
</dbReference>
<sequence length="69" mass="6916">MKTLSVLALLALTSSSAALVVEPRQTPVTLRCTSTGLSVVCRSSCLCTVGGGSTPTGCVPPCQGQCTCI</sequence>
<accession>A0AA39WFY1</accession>
<comment type="caution">
    <text evidence="2">The sequence shown here is derived from an EMBL/GenBank/DDBJ whole genome shotgun (WGS) entry which is preliminary data.</text>
</comment>
<evidence type="ECO:0000313" key="3">
    <source>
        <dbReference type="Proteomes" id="UP001175000"/>
    </source>
</evidence>
<evidence type="ECO:0000313" key="2">
    <source>
        <dbReference type="EMBL" id="KAK0614680.1"/>
    </source>
</evidence>